<evidence type="ECO:0000256" key="8">
    <source>
        <dbReference type="RuleBase" id="RU363041"/>
    </source>
</evidence>
<comment type="subcellular location">
    <subcellularLocation>
        <location evidence="1 8">Cell membrane</location>
        <topology evidence="1 8">Multi-pass membrane protein</topology>
    </subcellularLocation>
</comment>
<accession>A0A1M7SL19</accession>
<keyword evidence="7 8" id="KW-0472">Membrane</keyword>
<dbReference type="OrthoDB" id="7843147at2"/>
<keyword evidence="4 8" id="KW-1003">Cell membrane</keyword>
<protein>
    <recommendedName>
        <fullName evidence="8">Probable membrane transporter protein</fullName>
    </recommendedName>
</protein>
<reference evidence="9 10" key="1">
    <citation type="submission" date="2016-12" db="EMBL/GenBank/DDBJ databases">
        <authorList>
            <person name="Song W.-J."/>
            <person name="Kurnit D.M."/>
        </authorList>
    </citation>
    <scope>NUCLEOTIDE SEQUENCE [LARGE SCALE GENOMIC DNA]</scope>
    <source>
        <strain evidence="9 10">DSM 11393</strain>
    </source>
</reference>
<evidence type="ECO:0000256" key="1">
    <source>
        <dbReference type="ARBA" id="ARBA00004651"/>
    </source>
</evidence>
<feature type="transmembrane region" description="Helical" evidence="8">
    <location>
        <begin position="73"/>
        <end position="92"/>
    </location>
</feature>
<feature type="transmembrane region" description="Helical" evidence="8">
    <location>
        <begin position="98"/>
        <end position="114"/>
    </location>
</feature>
<keyword evidence="3" id="KW-0813">Transport</keyword>
<feature type="transmembrane region" description="Helical" evidence="8">
    <location>
        <begin position="41"/>
        <end position="61"/>
    </location>
</feature>
<evidence type="ECO:0000256" key="4">
    <source>
        <dbReference type="ARBA" id="ARBA00022475"/>
    </source>
</evidence>
<keyword evidence="10" id="KW-1185">Reference proteome</keyword>
<dbReference type="InterPro" id="IPR052017">
    <property type="entry name" value="TSUP"/>
</dbReference>
<dbReference type="PANTHER" id="PTHR30269:SF37">
    <property type="entry name" value="MEMBRANE TRANSPORTER PROTEIN"/>
    <property type="match status" value="1"/>
</dbReference>
<evidence type="ECO:0000313" key="9">
    <source>
        <dbReference type="EMBL" id="SHN59174.1"/>
    </source>
</evidence>
<feature type="transmembrane region" description="Helical" evidence="8">
    <location>
        <begin position="12"/>
        <end position="35"/>
    </location>
</feature>
<name>A0A1M7SL19_9BACT</name>
<comment type="similarity">
    <text evidence="2 8">Belongs to the 4-toluene sulfonate uptake permease (TSUP) (TC 2.A.102) family.</text>
</comment>
<dbReference type="AlphaFoldDB" id="A0A1M7SL19"/>
<dbReference type="InterPro" id="IPR002781">
    <property type="entry name" value="TM_pro_TauE-like"/>
</dbReference>
<feature type="transmembrane region" description="Helical" evidence="8">
    <location>
        <begin position="220"/>
        <end position="238"/>
    </location>
</feature>
<dbReference type="STRING" id="1121455.SAMN02745728_00976"/>
<evidence type="ECO:0000313" key="10">
    <source>
        <dbReference type="Proteomes" id="UP000186469"/>
    </source>
</evidence>
<evidence type="ECO:0000256" key="3">
    <source>
        <dbReference type="ARBA" id="ARBA00022448"/>
    </source>
</evidence>
<dbReference type="GO" id="GO:0005886">
    <property type="term" value="C:plasma membrane"/>
    <property type="evidence" value="ECO:0007669"/>
    <property type="project" value="UniProtKB-SubCell"/>
</dbReference>
<dbReference type="EMBL" id="FRDI01000004">
    <property type="protein sequence ID" value="SHN59174.1"/>
    <property type="molecule type" value="Genomic_DNA"/>
</dbReference>
<evidence type="ECO:0000256" key="2">
    <source>
        <dbReference type="ARBA" id="ARBA00009142"/>
    </source>
</evidence>
<gene>
    <name evidence="9" type="ORF">SAMN02745728_00976</name>
</gene>
<dbReference type="RefSeq" id="WP_072696680.1">
    <property type="nucleotide sequence ID" value="NZ_FRDI01000004.1"/>
</dbReference>
<organism evidence="9 10">
    <name type="scientific">Desulfovibrio litoralis DSM 11393</name>
    <dbReference type="NCBI Taxonomy" id="1121455"/>
    <lineage>
        <taxon>Bacteria</taxon>
        <taxon>Pseudomonadati</taxon>
        <taxon>Thermodesulfobacteriota</taxon>
        <taxon>Desulfovibrionia</taxon>
        <taxon>Desulfovibrionales</taxon>
        <taxon>Desulfovibrionaceae</taxon>
        <taxon>Desulfovibrio</taxon>
    </lineage>
</organism>
<sequence length="240" mass="26284">MELFLYSFIAWLLGGIINGIAGFGAAMIAMPILALGISLDIALPACTLIVLLASIHMTYKYRTFKDITRSKGIIIGSIPGAIFGLTLFFYLPEVAMKLWFGSFLIIYSLWSLFGKLDTQKVISPNWGYLAGFVSTSFGTTLGFNAPPLVIYFSLSGLNKDDLKSALSIFNVITCIIIVTSQAMANLYSTKVFMSVLAGAIAVFIGNSIGIDLSKRISEKMFRRILYMFLCIMGTSILVRI</sequence>
<evidence type="ECO:0000256" key="7">
    <source>
        <dbReference type="ARBA" id="ARBA00023136"/>
    </source>
</evidence>
<evidence type="ECO:0000256" key="6">
    <source>
        <dbReference type="ARBA" id="ARBA00022989"/>
    </source>
</evidence>
<evidence type="ECO:0000256" key="5">
    <source>
        <dbReference type="ARBA" id="ARBA00022692"/>
    </source>
</evidence>
<feature type="transmembrane region" description="Helical" evidence="8">
    <location>
        <begin position="165"/>
        <end position="184"/>
    </location>
</feature>
<proteinExistence type="inferred from homology"/>
<dbReference type="Proteomes" id="UP000186469">
    <property type="component" value="Unassembled WGS sequence"/>
</dbReference>
<dbReference type="PANTHER" id="PTHR30269">
    <property type="entry name" value="TRANSMEMBRANE PROTEIN YFCA"/>
    <property type="match status" value="1"/>
</dbReference>
<feature type="transmembrane region" description="Helical" evidence="8">
    <location>
        <begin position="126"/>
        <end position="145"/>
    </location>
</feature>
<feature type="transmembrane region" description="Helical" evidence="8">
    <location>
        <begin position="191"/>
        <end position="208"/>
    </location>
</feature>
<dbReference type="Pfam" id="PF01925">
    <property type="entry name" value="TauE"/>
    <property type="match status" value="1"/>
</dbReference>
<keyword evidence="5 8" id="KW-0812">Transmembrane</keyword>
<keyword evidence="6 8" id="KW-1133">Transmembrane helix</keyword>